<dbReference type="Proteomes" id="UP000667650">
    <property type="component" value="Unassembled WGS sequence"/>
</dbReference>
<dbReference type="EMBL" id="JAAABI010000001">
    <property type="protein sequence ID" value="NAY90935.1"/>
    <property type="molecule type" value="Genomic_DNA"/>
</dbReference>
<proteinExistence type="predicted"/>
<dbReference type="RefSeq" id="WP_166522328.1">
    <property type="nucleotide sequence ID" value="NZ_JAAABI010000001.1"/>
</dbReference>
<accession>A0A964T9W7</accession>
<dbReference type="Pfam" id="PF12686">
    <property type="entry name" value="DUF3800"/>
    <property type="match status" value="1"/>
</dbReference>
<organism evidence="1 2">
    <name type="scientific">Flagellimonas ochracea</name>
    <dbReference type="NCBI Taxonomy" id="2696472"/>
    <lineage>
        <taxon>Bacteria</taxon>
        <taxon>Pseudomonadati</taxon>
        <taxon>Bacteroidota</taxon>
        <taxon>Flavobacteriia</taxon>
        <taxon>Flavobacteriales</taxon>
        <taxon>Flavobacteriaceae</taxon>
        <taxon>Flagellimonas</taxon>
    </lineage>
</organism>
<gene>
    <name evidence="1" type="ORF">GTQ34_03300</name>
</gene>
<dbReference type="AlphaFoldDB" id="A0A964T9W7"/>
<evidence type="ECO:0000313" key="2">
    <source>
        <dbReference type="Proteomes" id="UP000667650"/>
    </source>
</evidence>
<dbReference type="InterPro" id="IPR024524">
    <property type="entry name" value="DUF3800"/>
</dbReference>
<sequence length="355" mass="41372">MASTIYFDESGNTGQDMLNQDQKVFVLASVNYLVEHQQKIKEFFGVDGEIHFKSLKKSGAGRRKILSFLNSKWIHEQYVILYYVNKEFATCGQIVDLLAEIVLHHKGYDIYINGRHIAFTNHLFYFGNFFWNKQLFKKFLESFVEMVRTKDATAIKNFYILVEELYSQIEEKEILKPIKESKRHIDEIIEAIDRFTIDVTFSTFLVLCDKWSKRLGKKIDVRFDRSKQLEHYNLYIEKTLELSNTTKKKIEIGYDNRTMTFPHQINSVELVNSVNEFGVQCADLIASSLAFAYNNEEGRFEKFSKQIKDSRLFELSNAQSIWPTDDVSPEALGMSQGKGINPLDFLATNFPQGFR</sequence>
<evidence type="ECO:0000313" key="1">
    <source>
        <dbReference type="EMBL" id="NAY90935.1"/>
    </source>
</evidence>
<keyword evidence="2" id="KW-1185">Reference proteome</keyword>
<name>A0A964T9W7_9FLAO</name>
<comment type="caution">
    <text evidence="1">The sequence shown here is derived from an EMBL/GenBank/DDBJ whole genome shotgun (WGS) entry which is preliminary data.</text>
</comment>
<protein>
    <submittedName>
        <fullName evidence="1">DUF3800 domain-containing protein</fullName>
    </submittedName>
</protein>
<reference evidence="1" key="1">
    <citation type="submission" date="2020-01" db="EMBL/GenBank/DDBJ databases">
        <title>Muricauda ochracea sp. nov., isolated from a tidal flat of Garorim bay in Korea.</title>
        <authorList>
            <person name="Kim D."/>
            <person name="Yoo Y."/>
            <person name="Kim J.-J."/>
        </authorList>
    </citation>
    <scope>NUCLEOTIDE SEQUENCE</scope>
    <source>
        <strain evidence="1">JGD-17</strain>
    </source>
</reference>